<dbReference type="AlphaFoldDB" id="A0A3D9ZTZ3"/>
<evidence type="ECO:0000313" key="2">
    <source>
        <dbReference type="Proteomes" id="UP000256913"/>
    </source>
</evidence>
<dbReference type="Proteomes" id="UP000256913">
    <property type="component" value="Unassembled WGS sequence"/>
</dbReference>
<evidence type="ECO:0000313" key="1">
    <source>
        <dbReference type="EMBL" id="REF97150.1"/>
    </source>
</evidence>
<comment type="caution">
    <text evidence="1">The sequence shown here is derived from an EMBL/GenBank/DDBJ whole genome shotgun (WGS) entry which is preliminary data.</text>
</comment>
<protein>
    <submittedName>
        <fullName evidence="1">Uncharacterized protein</fullName>
    </submittedName>
</protein>
<organism evidence="1 2">
    <name type="scientific">Asanoa ferruginea</name>
    <dbReference type="NCBI Taxonomy" id="53367"/>
    <lineage>
        <taxon>Bacteria</taxon>
        <taxon>Bacillati</taxon>
        <taxon>Actinomycetota</taxon>
        <taxon>Actinomycetes</taxon>
        <taxon>Micromonosporales</taxon>
        <taxon>Micromonosporaceae</taxon>
        <taxon>Asanoa</taxon>
    </lineage>
</organism>
<dbReference type="Pfam" id="PF19674">
    <property type="entry name" value="DUF6177"/>
    <property type="match status" value="1"/>
</dbReference>
<dbReference type="EMBL" id="QUMQ01000001">
    <property type="protein sequence ID" value="REF97150.1"/>
    <property type="molecule type" value="Genomic_DNA"/>
</dbReference>
<accession>A0A3D9ZTZ3</accession>
<keyword evidence="2" id="KW-1185">Reference proteome</keyword>
<reference evidence="1 2" key="1">
    <citation type="submission" date="2018-08" db="EMBL/GenBank/DDBJ databases">
        <title>Sequencing the genomes of 1000 actinobacteria strains.</title>
        <authorList>
            <person name="Klenk H.-P."/>
        </authorList>
    </citation>
    <scope>NUCLEOTIDE SEQUENCE [LARGE SCALE GENOMIC DNA]</scope>
    <source>
        <strain evidence="1 2">DSM 44099</strain>
    </source>
</reference>
<name>A0A3D9ZTZ3_9ACTN</name>
<dbReference type="OrthoDB" id="5103427at2"/>
<sequence length="315" mass="32468">MRVADTVTDRACVVLQDRPVLGLHRGLVDLLLAAERDGRAVRVVTPPTTRLTMPLHAVLAGGAGSWVVRYPEHGYFDADSGAPLHWSEGDFAAYAEPAGPAAATDAGSQLWMTVRLLHTSPPASFGLATEAVCTALTGGPPAGWGNAEPVAEPWRPIELSIAAASRGRRPTTLVVVGGGQRAAIGLLEFAIEPAGISETLTMAVGGFAAAPPDLDELATRLATDHPLGLALMVFRPGRADLTQVPFEPAEGRPLCVTVGPTAYTGDGRDALLALPGARTAGPAVHCDLSAGWAAYAQVRSVAMAGKEDGKPDAVG</sequence>
<proteinExistence type="predicted"/>
<dbReference type="RefSeq" id="WP_116068560.1">
    <property type="nucleotide sequence ID" value="NZ_BONB01000030.1"/>
</dbReference>
<gene>
    <name evidence="1" type="ORF">DFJ67_3147</name>
</gene>
<dbReference type="InterPro" id="IPR046175">
    <property type="entry name" value="DUF6177"/>
</dbReference>